<evidence type="ECO:0000256" key="9">
    <source>
        <dbReference type="SAM" id="Phobius"/>
    </source>
</evidence>
<evidence type="ECO:0000256" key="8">
    <source>
        <dbReference type="SAM" id="MobiDB-lite"/>
    </source>
</evidence>
<feature type="transmembrane region" description="Helical" evidence="9">
    <location>
        <begin position="43"/>
        <end position="65"/>
    </location>
</feature>
<evidence type="ECO:0000256" key="5">
    <source>
        <dbReference type="ARBA" id="ARBA00023136"/>
    </source>
</evidence>
<keyword evidence="3 9" id="KW-1133">Transmembrane helix</keyword>
<organism evidence="10 11">
    <name type="scientific">Moschus moschiferus</name>
    <name type="common">Siberian musk deer</name>
    <name type="synonym">Moschus sibiricus</name>
    <dbReference type="NCBI Taxonomy" id="68415"/>
    <lineage>
        <taxon>Eukaryota</taxon>
        <taxon>Metazoa</taxon>
        <taxon>Chordata</taxon>
        <taxon>Craniata</taxon>
        <taxon>Vertebrata</taxon>
        <taxon>Euteleostomi</taxon>
        <taxon>Mammalia</taxon>
        <taxon>Eutheria</taxon>
        <taxon>Laurasiatheria</taxon>
        <taxon>Artiodactyla</taxon>
        <taxon>Ruminantia</taxon>
        <taxon>Pecora</taxon>
        <taxon>Moschidae</taxon>
        <taxon>Moschus</taxon>
    </lineage>
</organism>
<dbReference type="GO" id="GO:0016020">
    <property type="term" value="C:membrane"/>
    <property type="evidence" value="ECO:0007669"/>
    <property type="project" value="UniProtKB-SubCell"/>
</dbReference>
<evidence type="ECO:0000313" key="10">
    <source>
        <dbReference type="Ensembl" id="ENSMMSP00000005053.1"/>
    </source>
</evidence>
<dbReference type="GO" id="GO:0004930">
    <property type="term" value="F:G protein-coupled receptor activity"/>
    <property type="evidence" value="ECO:0007669"/>
    <property type="project" value="UniProtKB-KW"/>
</dbReference>
<evidence type="ECO:0000256" key="7">
    <source>
        <dbReference type="ARBA" id="ARBA00023224"/>
    </source>
</evidence>
<dbReference type="Ensembl" id="ENSMMST00000005493.1">
    <property type="protein sequence ID" value="ENSMMSP00000005053.1"/>
    <property type="gene ID" value="ENSMMSG00000003790.1"/>
</dbReference>
<evidence type="ECO:0000256" key="3">
    <source>
        <dbReference type="ARBA" id="ARBA00022989"/>
    </source>
</evidence>
<proteinExistence type="predicted"/>
<feature type="transmembrane region" description="Helical" evidence="9">
    <location>
        <begin position="77"/>
        <end position="99"/>
    </location>
</feature>
<keyword evidence="2 9" id="KW-0812">Transmembrane</keyword>
<protein>
    <recommendedName>
        <fullName evidence="12">G-protein coupled receptors family 1 profile domain-containing protein</fullName>
    </recommendedName>
</protein>
<keyword evidence="7" id="KW-0807">Transducer</keyword>
<evidence type="ECO:0000256" key="4">
    <source>
        <dbReference type="ARBA" id="ARBA00023040"/>
    </source>
</evidence>
<evidence type="ECO:0000256" key="1">
    <source>
        <dbReference type="ARBA" id="ARBA00004141"/>
    </source>
</evidence>
<dbReference type="InterPro" id="IPR050125">
    <property type="entry name" value="GPCR_opsins"/>
</dbReference>
<keyword evidence="11" id="KW-1185">Reference proteome</keyword>
<dbReference type="PANTHER" id="PTHR24240">
    <property type="entry name" value="OPSIN"/>
    <property type="match status" value="1"/>
</dbReference>
<keyword evidence="5 9" id="KW-0472">Membrane</keyword>
<comment type="subcellular location">
    <subcellularLocation>
        <location evidence="1">Membrane</location>
        <topology evidence="1">Multi-pass membrane protein</topology>
    </subcellularLocation>
</comment>
<keyword evidence="6" id="KW-0675">Receptor</keyword>
<dbReference type="Pfam" id="PF00001">
    <property type="entry name" value="7tm_1"/>
    <property type="match status" value="1"/>
</dbReference>
<feature type="transmembrane region" description="Helical" evidence="9">
    <location>
        <begin position="233"/>
        <end position="253"/>
    </location>
</feature>
<feature type="transmembrane region" description="Helical" evidence="9">
    <location>
        <begin position="193"/>
        <end position="213"/>
    </location>
</feature>
<name>A0A8C6FGS3_MOSMO</name>
<dbReference type="GeneTree" id="ENSGT00960000192543"/>
<reference evidence="10" key="1">
    <citation type="submission" date="2025-08" db="UniProtKB">
        <authorList>
            <consortium name="Ensembl"/>
        </authorList>
    </citation>
    <scope>IDENTIFICATION</scope>
</reference>
<accession>A0A8C6FGS3</accession>
<dbReference type="SUPFAM" id="SSF81321">
    <property type="entry name" value="Family A G protein-coupled receptor-like"/>
    <property type="match status" value="1"/>
</dbReference>
<dbReference type="Proteomes" id="UP000694544">
    <property type="component" value="Unplaced"/>
</dbReference>
<dbReference type="InterPro" id="IPR000276">
    <property type="entry name" value="GPCR_Rhodpsn"/>
</dbReference>
<evidence type="ECO:0008006" key="12">
    <source>
        <dbReference type="Google" id="ProtNLM"/>
    </source>
</evidence>
<reference evidence="10" key="2">
    <citation type="submission" date="2025-09" db="UniProtKB">
        <authorList>
            <consortium name="Ensembl"/>
        </authorList>
    </citation>
    <scope>IDENTIFICATION</scope>
</reference>
<feature type="region of interest" description="Disordered" evidence="8">
    <location>
        <begin position="261"/>
        <end position="283"/>
    </location>
</feature>
<evidence type="ECO:0000256" key="2">
    <source>
        <dbReference type="ARBA" id="ARBA00022692"/>
    </source>
</evidence>
<keyword evidence="4" id="KW-0297">G-protein coupled receptor</keyword>
<sequence length="371" mass="40125">MGGATRRVGAGLQWREGAGFRGAPAGWSSLTPPVSEGAYERSVLLLGSVGLPGVGSSLLVLVIYLKLPRLRSPARRLLLHVSLGDVLPSVLRAALAFAFPLRSSWVGGRRMGFGSRIVSIITLTRLAYECYICVIHARVINFPQAWRTTPCIWLSSIVWSGASLLGRNDHILDMHGPGRTGAWPSKDTSHSSFVLFLFLGCLMVSLLIVMAIFCQSTLYSVAIAVTNHQFSSYSLVLLRPTSFLSTILLFICWPPPPGRGTAPLGHRPNPGRGAAPLSHDSARGRLRREPGVSRVCAAPAQCQTPAKDLSTVGTEIRLISIVMSQKDRDNVTFNSSSIIFIIINDESLSVGDSDRTNRSMVDGIQVQPLLD</sequence>
<evidence type="ECO:0000256" key="6">
    <source>
        <dbReference type="ARBA" id="ARBA00023170"/>
    </source>
</evidence>
<evidence type="ECO:0000313" key="11">
    <source>
        <dbReference type="Proteomes" id="UP000694544"/>
    </source>
</evidence>
<dbReference type="AlphaFoldDB" id="A0A8C6FGS3"/>
<dbReference type="Gene3D" id="1.20.1070.10">
    <property type="entry name" value="Rhodopsin 7-helix transmembrane proteins"/>
    <property type="match status" value="1"/>
</dbReference>